<protein>
    <recommendedName>
        <fullName evidence="2">D-arabinono-1,4-lactone oxidase</fullName>
        <ecNumber evidence="2">1.1.3.37</ecNumber>
    </recommendedName>
    <alternativeName>
        <fullName evidence="4">L-galactono-gamma-lactone oxidase</fullName>
    </alternativeName>
</protein>
<keyword evidence="7" id="KW-1185">Reference proteome</keyword>
<dbReference type="GO" id="GO:0005739">
    <property type="term" value="C:mitochondrion"/>
    <property type="evidence" value="ECO:0007669"/>
    <property type="project" value="TreeGrafter"/>
</dbReference>
<proteinExistence type="predicted"/>
<dbReference type="GO" id="GO:0071949">
    <property type="term" value="F:FAD binding"/>
    <property type="evidence" value="ECO:0007669"/>
    <property type="project" value="InterPro"/>
</dbReference>
<dbReference type="PANTHER" id="PTHR43762">
    <property type="entry name" value="L-GULONOLACTONE OXIDASE"/>
    <property type="match status" value="1"/>
</dbReference>
<dbReference type="InterPro" id="IPR016169">
    <property type="entry name" value="FAD-bd_PCMH_sub2"/>
</dbReference>
<dbReference type="InterPro" id="IPR007173">
    <property type="entry name" value="ALO_C"/>
</dbReference>
<dbReference type="OrthoDB" id="610608at2759"/>
<dbReference type="InterPro" id="IPR006094">
    <property type="entry name" value="Oxid_FAD_bind_N"/>
</dbReference>
<dbReference type="EC" id="1.1.3.37" evidence="2"/>
<dbReference type="GO" id="GO:0003885">
    <property type="term" value="F:D-arabinono-1,4-lactone oxidase activity"/>
    <property type="evidence" value="ECO:0007669"/>
    <property type="project" value="UniProtKB-EC"/>
</dbReference>
<gene>
    <name evidence="6" type="ORF">PNOK_0858300</name>
</gene>
<keyword evidence="3" id="KW-0560">Oxidoreductase</keyword>
<dbReference type="PIRSF" id="PIRSF000136">
    <property type="entry name" value="LGO_GLO"/>
    <property type="match status" value="1"/>
</dbReference>
<dbReference type="InterPro" id="IPR016167">
    <property type="entry name" value="FAD-bd_PCMH_sub1"/>
</dbReference>
<dbReference type="UniPathway" id="UPA00771">
    <property type="reaction ID" value="UER00766"/>
</dbReference>
<dbReference type="STRING" id="2282107.A0A286U844"/>
<dbReference type="Pfam" id="PF01565">
    <property type="entry name" value="FAD_binding_4"/>
    <property type="match status" value="1"/>
</dbReference>
<dbReference type="InterPro" id="IPR010031">
    <property type="entry name" value="FAD_lactone_oxidase-like"/>
</dbReference>
<dbReference type="Pfam" id="PF04030">
    <property type="entry name" value="ALO"/>
    <property type="match status" value="1"/>
</dbReference>
<dbReference type="GO" id="GO:0016020">
    <property type="term" value="C:membrane"/>
    <property type="evidence" value="ECO:0007669"/>
    <property type="project" value="InterPro"/>
</dbReference>
<sequence length="489" mass="55948">MSLTEDVPLSPAYIDTLTTESIVELLRSIVVPGRSRRSRFTNWGLTYTCVPLTIFEPETIDQCSLVLELARREGRRLRFAGIGHSPSDLACTSEYMLRTTKLNRVLQVDTEKRFVIAQGGIILNDLHACLAKHGLAMSNLGSISDQTLAGVVSTATHGSGVTFGVLSTMVLELELMLADGSVVTCSDSSRPELFKASLCGLGATGLILSIKLKVEPAFLLKDEQDTIDFGSFIDDFDNLISSAEHTRFWWFVQNDLVRTSALNRTREDRKLTGSWVWNSFFGYHVIQFLLFLGRFWLFLNTWTGIFAEWLMRGKTVNIDDSHKVFNVDCRYPQYTTEWAIPLNNAPKCLVRLREWVNKEYADPKGIRPHFPIEIRFTEADDIWLSPSYGQRMCWIGLIQFKPYGFNVPYRRFFTEFERIASELHGKPHWAKTHTLRPAELRLLYPKFPDFVKVLENVDPAGLFRNEYVRRHIFGETGEGVHGRIFKRRA</sequence>
<evidence type="ECO:0000259" key="5">
    <source>
        <dbReference type="PROSITE" id="PS51387"/>
    </source>
</evidence>
<reference evidence="6 7" key="1">
    <citation type="journal article" date="2017" name="Mol. Ecol.">
        <title>Comparative and population genomic landscape of Phellinus noxius: A hypervariable fungus causing root rot in trees.</title>
        <authorList>
            <person name="Chung C.L."/>
            <person name="Lee T.J."/>
            <person name="Akiba M."/>
            <person name="Lee H.H."/>
            <person name="Kuo T.H."/>
            <person name="Liu D."/>
            <person name="Ke H.M."/>
            <person name="Yokoi T."/>
            <person name="Roa M.B."/>
            <person name="Lu M.J."/>
            <person name="Chang Y.Y."/>
            <person name="Ann P.J."/>
            <person name="Tsai J.N."/>
            <person name="Chen C.Y."/>
            <person name="Tzean S.S."/>
            <person name="Ota Y."/>
            <person name="Hattori T."/>
            <person name="Sahashi N."/>
            <person name="Liou R.F."/>
            <person name="Kikuchi T."/>
            <person name="Tsai I.J."/>
        </authorList>
    </citation>
    <scope>NUCLEOTIDE SEQUENCE [LARGE SCALE GENOMIC DNA]</scope>
    <source>
        <strain evidence="6 7">FFPRI411160</strain>
    </source>
</reference>
<organism evidence="6 7">
    <name type="scientific">Pyrrhoderma noxium</name>
    <dbReference type="NCBI Taxonomy" id="2282107"/>
    <lineage>
        <taxon>Eukaryota</taxon>
        <taxon>Fungi</taxon>
        <taxon>Dikarya</taxon>
        <taxon>Basidiomycota</taxon>
        <taxon>Agaricomycotina</taxon>
        <taxon>Agaricomycetes</taxon>
        <taxon>Hymenochaetales</taxon>
        <taxon>Hymenochaetaceae</taxon>
        <taxon>Pyrrhoderma</taxon>
    </lineage>
</organism>
<dbReference type="InterPro" id="IPR016166">
    <property type="entry name" value="FAD-bd_PCMH"/>
</dbReference>
<dbReference type="PROSITE" id="PS51387">
    <property type="entry name" value="FAD_PCMH"/>
    <property type="match status" value="1"/>
</dbReference>
<evidence type="ECO:0000313" key="7">
    <source>
        <dbReference type="Proteomes" id="UP000217199"/>
    </source>
</evidence>
<dbReference type="SUPFAM" id="SSF56176">
    <property type="entry name" value="FAD-binding/transporter-associated domain-like"/>
    <property type="match status" value="1"/>
</dbReference>
<dbReference type="InterPro" id="IPR036318">
    <property type="entry name" value="FAD-bd_PCMH-like_sf"/>
</dbReference>
<comment type="pathway">
    <text evidence="1">Cofactor biosynthesis; D-erythroascorbate biosynthesis; dehydro-D-arabinono-1,4-lactone from D-arabinose: step 2/2.</text>
</comment>
<name>A0A286U844_9AGAM</name>
<evidence type="ECO:0000256" key="3">
    <source>
        <dbReference type="ARBA" id="ARBA00023002"/>
    </source>
</evidence>
<dbReference type="EMBL" id="NBII01000009">
    <property type="protein sequence ID" value="PAV15725.1"/>
    <property type="molecule type" value="Genomic_DNA"/>
</dbReference>
<evidence type="ECO:0000313" key="6">
    <source>
        <dbReference type="EMBL" id="PAV15725.1"/>
    </source>
</evidence>
<dbReference type="FunCoup" id="A0A286U844">
    <property type="interactions" value="351"/>
</dbReference>
<dbReference type="Gene3D" id="1.10.45.10">
    <property type="entry name" value="Vanillyl-alcohol Oxidase, Chain A, domain 4"/>
    <property type="match status" value="1"/>
</dbReference>
<dbReference type="AlphaFoldDB" id="A0A286U844"/>
<dbReference type="InterPro" id="IPR016171">
    <property type="entry name" value="Vanillyl_alc_oxidase_C-sub2"/>
</dbReference>
<accession>A0A286U844</accession>
<dbReference type="Proteomes" id="UP000217199">
    <property type="component" value="Unassembled WGS sequence"/>
</dbReference>
<feature type="domain" description="FAD-binding PCMH-type" evidence="5">
    <location>
        <begin position="47"/>
        <end position="217"/>
    </location>
</feature>
<evidence type="ECO:0000256" key="1">
    <source>
        <dbReference type="ARBA" id="ARBA00005083"/>
    </source>
</evidence>
<dbReference type="Gene3D" id="3.30.70.2520">
    <property type="match status" value="1"/>
</dbReference>
<comment type="caution">
    <text evidence="6">The sequence shown here is derived from an EMBL/GenBank/DDBJ whole genome shotgun (WGS) entry which is preliminary data.</text>
</comment>
<evidence type="ECO:0000256" key="2">
    <source>
        <dbReference type="ARBA" id="ARBA00013136"/>
    </source>
</evidence>
<dbReference type="Gene3D" id="3.30.465.10">
    <property type="match status" value="1"/>
</dbReference>
<dbReference type="PANTHER" id="PTHR43762:SF1">
    <property type="entry name" value="D-ARABINONO-1,4-LACTONE OXIDASE"/>
    <property type="match status" value="1"/>
</dbReference>
<dbReference type="InParanoid" id="A0A286U844"/>
<dbReference type="Gene3D" id="3.30.43.10">
    <property type="entry name" value="Uridine Diphospho-n-acetylenolpyruvylglucosamine Reductase, domain 2"/>
    <property type="match status" value="1"/>
</dbReference>
<evidence type="ECO:0000256" key="4">
    <source>
        <dbReference type="ARBA" id="ARBA00033418"/>
    </source>
</evidence>